<dbReference type="OrthoDB" id="9780296at2"/>
<evidence type="ECO:0000313" key="11">
    <source>
        <dbReference type="EMBL" id="AEA44008.1"/>
    </source>
</evidence>
<dbReference type="InterPro" id="IPR003593">
    <property type="entry name" value="AAA+_ATPase"/>
</dbReference>
<dbReference type="eggNOG" id="COG1132">
    <property type="taxonomic scope" value="Bacteria"/>
</dbReference>
<dbReference type="SUPFAM" id="SSF90123">
    <property type="entry name" value="ABC transporter transmembrane region"/>
    <property type="match status" value="1"/>
</dbReference>
<feature type="transmembrane region" description="Helical" evidence="8">
    <location>
        <begin position="90"/>
        <end position="108"/>
    </location>
</feature>
<dbReference type="GO" id="GO:0005524">
    <property type="term" value="F:ATP binding"/>
    <property type="evidence" value="ECO:0007669"/>
    <property type="project" value="UniProtKB-KW"/>
</dbReference>
<feature type="transmembrane region" description="Helical" evidence="8">
    <location>
        <begin position="21"/>
        <end position="47"/>
    </location>
</feature>
<feature type="transmembrane region" description="Helical" evidence="8">
    <location>
        <begin position="196"/>
        <end position="213"/>
    </location>
</feature>
<dbReference type="EMBL" id="CP002542">
    <property type="protein sequence ID" value="AEA44008.1"/>
    <property type="molecule type" value="Genomic_DNA"/>
</dbReference>
<dbReference type="PROSITE" id="PS00211">
    <property type="entry name" value="ABC_TRANSPORTER_1"/>
    <property type="match status" value="1"/>
</dbReference>
<evidence type="ECO:0000259" key="10">
    <source>
        <dbReference type="PROSITE" id="PS50929"/>
    </source>
</evidence>
<evidence type="ECO:0000256" key="3">
    <source>
        <dbReference type="ARBA" id="ARBA00022692"/>
    </source>
</evidence>
<dbReference type="Gene3D" id="3.40.50.300">
    <property type="entry name" value="P-loop containing nucleotide triphosphate hydrolases"/>
    <property type="match status" value="1"/>
</dbReference>
<evidence type="ECO:0000256" key="4">
    <source>
        <dbReference type="ARBA" id="ARBA00022741"/>
    </source>
</evidence>
<dbReference type="InterPro" id="IPR011527">
    <property type="entry name" value="ABC1_TM_dom"/>
</dbReference>
<dbReference type="CDD" id="cd18552">
    <property type="entry name" value="ABC_6TM_MsbA_like"/>
    <property type="match status" value="1"/>
</dbReference>
<dbReference type="Pfam" id="PF00005">
    <property type="entry name" value="ABC_tran"/>
    <property type="match status" value="1"/>
</dbReference>
<dbReference type="SMART" id="SM00382">
    <property type="entry name" value="AAA"/>
    <property type="match status" value="1"/>
</dbReference>
<evidence type="ECO:0000256" key="1">
    <source>
        <dbReference type="ARBA" id="ARBA00004651"/>
    </source>
</evidence>
<dbReference type="PANTHER" id="PTHR43394:SF1">
    <property type="entry name" value="ATP-BINDING CASSETTE SUB-FAMILY B MEMBER 10, MITOCHONDRIAL"/>
    <property type="match status" value="1"/>
</dbReference>
<dbReference type="PROSITE" id="PS50893">
    <property type="entry name" value="ABC_TRANSPORTER_2"/>
    <property type="match status" value="1"/>
</dbReference>
<protein>
    <submittedName>
        <fullName evidence="11">Xenobiotic-transporting ATPase</fullName>
    </submittedName>
</protein>
<comment type="subcellular location">
    <subcellularLocation>
        <location evidence="1">Cell membrane</location>
        <topology evidence="1">Multi-pass membrane protein</topology>
    </subcellularLocation>
</comment>
<reference evidence="12" key="2">
    <citation type="submission" date="2011-02" db="EMBL/GenBank/DDBJ databases">
        <title>The complete genome of Fluviicola taffensis DSM 16823.</title>
        <authorList>
            <consortium name="US DOE Joint Genome Institute (JGI-PGF)"/>
            <person name="Lucas S."/>
            <person name="Copeland A."/>
            <person name="Lapidus A."/>
            <person name="Bruce D."/>
            <person name="Goodwin L."/>
            <person name="Pitluck S."/>
            <person name="Kyrpides N."/>
            <person name="Mavromatis K."/>
            <person name="Ivanova N."/>
            <person name="Mikhailova N."/>
            <person name="Pagani I."/>
            <person name="Chertkov O."/>
            <person name="Detter J.C."/>
            <person name="Han C."/>
            <person name="Tapia R."/>
            <person name="Land M."/>
            <person name="Hauser L."/>
            <person name="Markowitz V."/>
            <person name="Cheng J.-F."/>
            <person name="Hugenholtz P."/>
            <person name="Woyke T."/>
            <person name="Wu D."/>
            <person name="Tindall B."/>
            <person name="Pomrenke H.G."/>
            <person name="Brambilla E."/>
            <person name="Klenk H.-P."/>
            <person name="Eisen J.A."/>
        </authorList>
    </citation>
    <scope>NUCLEOTIDE SEQUENCE [LARGE SCALE GENOMIC DNA]</scope>
    <source>
        <strain evidence="12">DSM 16823 / RW262 / RW262</strain>
    </source>
</reference>
<dbReference type="SUPFAM" id="SSF52540">
    <property type="entry name" value="P-loop containing nucleoside triphosphate hydrolases"/>
    <property type="match status" value="1"/>
</dbReference>
<dbReference type="InterPro" id="IPR039421">
    <property type="entry name" value="Type_1_exporter"/>
</dbReference>
<keyword evidence="4" id="KW-0547">Nucleotide-binding</keyword>
<dbReference type="STRING" id="755732.Fluta_2022"/>
<keyword evidence="5" id="KW-0067">ATP-binding</keyword>
<dbReference type="PANTHER" id="PTHR43394">
    <property type="entry name" value="ATP-DEPENDENT PERMEASE MDL1, MITOCHONDRIAL"/>
    <property type="match status" value="1"/>
</dbReference>
<dbReference type="AlphaFoldDB" id="F2IKA5"/>
<evidence type="ECO:0000313" key="12">
    <source>
        <dbReference type="Proteomes" id="UP000007463"/>
    </source>
</evidence>
<reference evidence="11 12" key="1">
    <citation type="journal article" date="2011" name="Stand. Genomic Sci.">
        <title>Complete genome sequence of the gliding freshwater bacterium Fluviicola taffensis type strain (RW262).</title>
        <authorList>
            <person name="Woyke T."/>
            <person name="Chertkov O."/>
            <person name="Lapidus A."/>
            <person name="Nolan M."/>
            <person name="Lucas S."/>
            <person name="Del Rio T.G."/>
            <person name="Tice H."/>
            <person name="Cheng J.F."/>
            <person name="Tapia R."/>
            <person name="Han C."/>
            <person name="Goodwin L."/>
            <person name="Pitluck S."/>
            <person name="Liolios K."/>
            <person name="Pagani I."/>
            <person name="Ivanova N."/>
            <person name="Huntemann M."/>
            <person name="Mavromatis K."/>
            <person name="Mikhailova N."/>
            <person name="Pati A."/>
            <person name="Chen A."/>
            <person name="Palaniappan K."/>
            <person name="Land M."/>
            <person name="Hauser L."/>
            <person name="Brambilla E.M."/>
            <person name="Rohde M."/>
            <person name="Mwirichia R."/>
            <person name="Sikorski J."/>
            <person name="Tindall B.J."/>
            <person name="Goker M."/>
            <person name="Bristow J."/>
            <person name="Eisen J.A."/>
            <person name="Markowitz V."/>
            <person name="Hugenholtz P."/>
            <person name="Klenk H.P."/>
            <person name="Kyrpides N.C."/>
        </authorList>
    </citation>
    <scope>NUCLEOTIDE SEQUENCE [LARGE SCALE GENOMIC DNA]</scope>
    <source>
        <strain evidence="12">DSM 16823 / RW262 / RW262</strain>
    </source>
</reference>
<keyword evidence="6 8" id="KW-1133">Transmembrane helix</keyword>
<dbReference type="InterPro" id="IPR003439">
    <property type="entry name" value="ABC_transporter-like_ATP-bd"/>
</dbReference>
<dbReference type="Pfam" id="PF00664">
    <property type="entry name" value="ABC_membrane"/>
    <property type="match status" value="1"/>
</dbReference>
<keyword evidence="2" id="KW-0813">Transport</keyword>
<evidence type="ECO:0000256" key="6">
    <source>
        <dbReference type="ARBA" id="ARBA00022989"/>
    </source>
</evidence>
<dbReference type="Gene3D" id="1.20.1560.10">
    <property type="entry name" value="ABC transporter type 1, transmembrane domain"/>
    <property type="match status" value="1"/>
</dbReference>
<evidence type="ECO:0000259" key="9">
    <source>
        <dbReference type="PROSITE" id="PS50893"/>
    </source>
</evidence>
<dbReference type="RefSeq" id="WP_013686778.1">
    <property type="nucleotide sequence ID" value="NC_015321.1"/>
</dbReference>
<dbReference type="GO" id="GO:0015421">
    <property type="term" value="F:ABC-type oligopeptide transporter activity"/>
    <property type="evidence" value="ECO:0007669"/>
    <property type="project" value="TreeGrafter"/>
</dbReference>
<dbReference type="Proteomes" id="UP000007463">
    <property type="component" value="Chromosome"/>
</dbReference>
<feature type="transmembrane region" description="Helical" evidence="8">
    <location>
        <begin position="280"/>
        <end position="302"/>
    </location>
</feature>
<feature type="domain" description="ABC transmembrane type-1" evidence="10">
    <location>
        <begin position="19"/>
        <end position="340"/>
    </location>
</feature>
<name>F2IKA5_FLUTR</name>
<dbReference type="KEGG" id="fte:Fluta_2022"/>
<gene>
    <name evidence="11" type="ordered locus">Fluta_2022</name>
</gene>
<proteinExistence type="predicted"/>
<keyword evidence="7 8" id="KW-0472">Membrane</keyword>
<dbReference type="InterPro" id="IPR036640">
    <property type="entry name" value="ABC1_TM_sf"/>
</dbReference>
<dbReference type="PROSITE" id="PS50929">
    <property type="entry name" value="ABC_TM1F"/>
    <property type="match status" value="1"/>
</dbReference>
<evidence type="ECO:0000256" key="7">
    <source>
        <dbReference type="ARBA" id="ARBA00023136"/>
    </source>
</evidence>
<dbReference type="HOGENOM" id="CLU_000604_84_3_10"/>
<evidence type="ECO:0000256" key="2">
    <source>
        <dbReference type="ARBA" id="ARBA00022448"/>
    </source>
</evidence>
<accession>F2IKA5</accession>
<evidence type="ECO:0000256" key="8">
    <source>
        <dbReference type="SAM" id="Phobius"/>
    </source>
</evidence>
<dbReference type="InterPro" id="IPR017871">
    <property type="entry name" value="ABC_transporter-like_CS"/>
</dbReference>
<evidence type="ECO:0000256" key="5">
    <source>
        <dbReference type="ARBA" id="ARBA00022840"/>
    </source>
</evidence>
<sequence length="612" mass="68597">MKSLVAFYKYTFSYKVPAILTIIYNLLYVIFNLLSLVLFIPFLQLIFKVNDAVSLVKPNYSGGFINFFTYCKDWYNYTMNEMVKENPKDALLFVCISVVSAFFLKNVFRYGAVWHQSQLRMAVVRDLRDQLFAKAMRLPLSFYTEQRKGDLMARINSDVREIELAVIAILELVFREPFAILVSIASLIYISPQLTLISFVLLPISAFVISRIGKSLKKTAKAGQEQTSLVFSILEESISGIKVIKAFNAIPFITKRFKGVNLRLQQLNTGTFRRGDLSPILNEFLGATVMICLVWFGGIMILDDSDGMLGGAEFITFIIVFSQLLRPIQGIATAVGNLNKAEPSLDRINEILNTEEVILEQENAKDLNTLKSEISVENVSFKYKDEFVLKNIHFKLQRGKSIALVGESGSGKSTIADLLPRFYDVTEGSIFIDGINLKEFKLEDLHKNIGIVSQESILFNDTVRNNIAFGREDVTMESIIQAAKIAHAHSFIEQLENGYDTVIGERGNKLSGGQKQRLSIARAVLKDPSILILDEATSALDTESERIVQGALDELMKDRTSLIIAHRMSTIINADEILVLSKGQIIERGKHQELIALGGTYANLCGLQGIFQ</sequence>
<dbReference type="FunFam" id="3.40.50.300:FF:000287">
    <property type="entry name" value="Multidrug ABC transporter ATP-binding protein"/>
    <property type="match status" value="1"/>
</dbReference>
<feature type="domain" description="ABC transporter" evidence="9">
    <location>
        <begin position="374"/>
        <end position="607"/>
    </location>
</feature>
<dbReference type="GO" id="GO:0016887">
    <property type="term" value="F:ATP hydrolysis activity"/>
    <property type="evidence" value="ECO:0007669"/>
    <property type="project" value="InterPro"/>
</dbReference>
<dbReference type="CDD" id="cd03251">
    <property type="entry name" value="ABCC_MsbA"/>
    <property type="match status" value="1"/>
</dbReference>
<organism evidence="11 12">
    <name type="scientific">Fluviicola taffensis (strain DSM 16823 / NCIMB 13979 / RW262)</name>
    <dbReference type="NCBI Taxonomy" id="755732"/>
    <lineage>
        <taxon>Bacteria</taxon>
        <taxon>Pseudomonadati</taxon>
        <taxon>Bacteroidota</taxon>
        <taxon>Flavobacteriia</taxon>
        <taxon>Flavobacteriales</taxon>
        <taxon>Crocinitomicaceae</taxon>
        <taxon>Fluviicola</taxon>
    </lineage>
</organism>
<dbReference type="InterPro" id="IPR027417">
    <property type="entry name" value="P-loop_NTPase"/>
</dbReference>
<keyword evidence="12" id="KW-1185">Reference proteome</keyword>
<keyword evidence="3 8" id="KW-0812">Transmembrane</keyword>
<dbReference type="GO" id="GO:0005886">
    <property type="term" value="C:plasma membrane"/>
    <property type="evidence" value="ECO:0007669"/>
    <property type="project" value="UniProtKB-SubCell"/>
</dbReference>